<dbReference type="Proteomes" id="UP001058003">
    <property type="component" value="Chromosome"/>
</dbReference>
<keyword evidence="2" id="KW-1185">Reference proteome</keyword>
<dbReference type="RefSeq" id="WP_156090159.1">
    <property type="nucleotide sequence ID" value="NZ_CP073767.1"/>
</dbReference>
<dbReference type="AlphaFoldDB" id="A0A9Q9MKD0"/>
<protein>
    <submittedName>
        <fullName evidence="1">Uncharacterized protein</fullName>
    </submittedName>
</protein>
<dbReference type="OrthoDB" id="3470575at2"/>
<evidence type="ECO:0000313" key="1">
    <source>
        <dbReference type="EMBL" id="UWZ57850.1"/>
    </source>
</evidence>
<sequence>MQPHAGLWAALPPDLRDRIDELLCARQPPWPEAAEATTEGQAVAAHLGVPFFFASPAAPDIGLPHWWDGQGR</sequence>
<gene>
    <name evidence="1" type="ORF">Daura_17775</name>
</gene>
<dbReference type="KEGG" id="daur:Daura_17775"/>
<evidence type="ECO:0000313" key="2">
    <source>
        <dbReference type="Proteomes" id="UP001058003"/>
    </source>
</evidence>
<reference evidence="1" key="1">
    <citation type="submission" date="2021-04" db="EMBL/GenBank/DDBJ databases">
        <title>Dactylosporangium aurantiacum NRRL B-8018 full assembly.</title>
        <authorList>
            <person name="Hartkoorn R.C."/>
            <person name="Beaudoing E."/>
            <person name="Hot D."/>
        </authorList>
    </citation>
    <scope>NUCLEOTIDE SEQUENCE</scope>
    <source>
        <strain evidence="1">NRRL B-8018</strain>
    </source>
</reference>
<proteinExistence type="predicted"/>
<accession>A0A9Q9MKD0</accession>
<dbReference type="EMBL" id="CP073767">
    <property type="protein sequence ID" value="UWZ57850.1"/>
    <property type="molecule type" value="Genomic_DNA"/>
</dbReference>
<name>A0A9Q9MKD0_9ACTN</name>
<organism evidence="1 2">
    <name type="scientific">Dactylosporangium aurantiacum</name>
    <dbReference type="NCBI Taxonomy" id="35754"/>
    <lineage>
        <taxon>Bacteria</taxon>
        <taxon>Bacillati</taxon>
        <taxon>Actinomycetota</taxon>
        <taxon>Actinomycetes</taxon>
        <taxon>Micromonosporales</taxon>
        <taxon>Micromonosporaceae</taxon>
        <taxon>Dactylosporangium</taxon>
    </lineage>
</organism>